<dbReference type="Proteomes" id="UP000280708">
    <property type="component" value="Chromosome"/>
</dbReference>
<proteinExistence type="predicted"/>
<dbReference type="AlphaFoldDB" id="A0A3G2UWF5"/>
<accession>A0A3G2UWF5</accession>
<evidence type="ECO:0000313" key="2">
    <source>
        <dbReference type="Proteomes" id="UP000280708"/>
    </source>
</evidence>
<protein>
    <submittedName>
        <fullName evidence="1">Uncharacterized protein</fullName>
    </submittedName>
</protein>
<name>A0A3G2UWF5_SPHYA</name>
<organism evidence="1 2">
    <name type="scientific">Sphingobium yanoikuyae</name>
    <name type="common">Sphingomonas yanoikuyae</name>
    <dbReference type="NCBI Taxonomy" id="13690"/>
    <lineage>
        <taxon>Bacteria</taxon>
        <taxon>Pseudomonadati</taxon>
        <taxon>Pseudomonadota</taxon>
        <taxon>Alphaproteobacteria</taxon>
        <taxon>Sphingomonadales</taxon>
        <taxon>Sphingomonadaceae</taxon>
        <taxon>Sphingobium</taxon>
    </lineage>
</organism>
<dbReference type="EMBL" id="CP033230">
    <property type="protein sequence ID" value="AYO78302.1"/>
    <property type="molecule type" value="Genomic_DNA"/>
</dbReference>
<gene>
    <name evidence="1" type="ORF">EBF16_16255</name>
</gene>
<evidence type="ECO:0000313" key="1">
    <source>
        <dbReference type="EMBL" id="AYO78302.1"/>
    </source>
</evidence>
<reference evidence="1 2" key="1">
    <citation type="submission" date="2018-10" db="EMBL/GenBank/DDBJ databases">
        <title>Characterization and genome analysis of a novel bacterium Sphingobium yanoikuyae SJTF8 capable of degrading PAHs.</title>
        <authorList>
            <person name="Yin C."/>
            <person name="Xiong W."/>
            <person name="Liang R."/>
        </authorList>
    </citation>
    <scope>NUCLEOTIDE SEQUENCE [LARGE SCALE GENOMIC DNA]</scope>
    <source>
        <strain evidence="1 2">SJTF8</strain>
    </source>
</reference>
<sequence length="72" mass="8019">MFIVPTGHGTVHSNQVNNLLQLQVDIFCCDIASGLRQWCADVADNAEVQGRIAETIVIHDFTGRDMEIYGRD</sequence>